<dbReference type="Pfam" id="PF08240">
    <property type="entry name" value="ADH_N"/>
    <property type="match status" value="1"/>
</dbReference>
<dbReference type="eggNOG" id="COG0604">
    <property type="taxonomic scope" value="Bacteria"/>
</dbReference>
<dbReference type="HOGENOM" id="CLU_026673_3_1_11"/>
<sequence>MTRSAMTAAVPATGTTITEVVLPGIVGPEGFQLRQRTLPAPSRGQVVVAVEASGISYAEHAMRLGRYPGQPKFPFVPGYDLVGTVTGAGPGAGAALVGQRVAAMTKTRGWATHALLEAVDVVPVPADLEAGEVETLVVSGLTAHQMLHRRAQVRAGQTILVHGANGGVGTTLVQLAVHAGVRVIGTASPRHHAALRELGALPVDYGDPDLAARVRELAPEGVDAVFDHIGGPSITRSWSLLATGGTLVSYAMLKDSGPMIPAFVALLARLAWLDLVPNGRRAGFFDVWGGHLLRPRRFRARLRQDLTAVLTLLADGVLRPQIAARIPLTEIRAAVELAESRTIVGKVVLVP</sequence>
<dbReference type="Gene3D" id="3.40.50.720">
    <property type="entry name" value="NAD(P)-binding Rossmann-like Domain"/>
    <property type="match status" value="1"/>
</dbReference>
<evidence type="ECO:0000313" key="2">
    <source>
        <dbReference type="EMBL" id="CCH87425.1"/>
    </source>
</evidence>
<dbReference type="STRING" id="477641.MODMU_1990"/>
<name>I4EVL2_MODI5</name>
<dbReference type="InterPro" id="IPR036291">
    <property type="entry name" value="NAD(P)-bd_dom_sf"/>
</dbReference>
<accession>I4EVL2</accession>
<dbReference type="PATRIC" id="fig|477641.3.peg.1881"/>
<dbReference type="InterPro" id="IPR051397">
    <property type="entry name" value="Zn-ADH-like_protein"/>
</dbReference>
<dbReference type="GO" id="GO:0016491">
    <property type="term" value="F:oxidoreductase activity"/>
    <property type="evidence" value="ECO:0007669"/>
    <property type="project" value="InterPro"/>
</dbReference>
<proteinExistence type="predicted"/>
<dbReference type="OMA" id="YNDSWDI"/>
<dbReference type="Pfam" id="PF13602">
    <property type="entry name" value="ADH_zinc_N_2"/>
    <property type="match status" value="1"/>
</dbReference>
<protein>
    <submittedName>
        <fullName evidence="2">Zn-dependent oxidoreductase, NADPH:quinone reductase</fullName>
    </submittedName>
</protein>
<dbReference type="SMART" id="SM00829">
    <property type="entry name" value="PKS_ER"/>
    <property type="match status" value="1"/>
</dbReference>
<feature type="domain" description="Enoyl reductase (ER)" evidence="1">
    <location>
        <begin position="27"/>
        <end position="349"/>
    </location>
</feature>
<dbReference type="InterPro" id="IPR020843">
    <property type="entry name" value="ER"/>
</dbReference>
<dbReference type="SUPFAM" id="SSF50129">
    <property type="entry name" value="GroES-like"/>
    <property type="match status" value="1"/>
</dbReference>
<dbReference type="KEGG" id="mmar:MODMU_1990"/>
<organism evidence="2 3">
    <name type="scientific">Modestobacter italicus (strain DSM 44449 / CECT 9708 / BC 501)</name>
    <dbReference type="NCBI Taxonomy" id="2732864"/>
    <lineage>
        <taxon>Bacteria</taxon>
        <taxon>Bacillati</taxon>
        <taxon>Actinomycetota</taxon>
        <taxon>Actinomycetes</taxon>
        <taxon>Geodermatophilales</taxon>
        <taxon>Geodermatophilaceae</taxon>
        <taxon>Modestobacter</taxon>
    </lineage>
</organism>
<dbReference type="AlphaFoldDB" id="I4EVL2"/>
<dbReference type="OrthoDB" id="2665481at2"/>
<dbReference type="EMBL" id="FO203431">
    <property type="protein sequence ID" value="CCH87425.1"/>
    <property type="molecule type" value="Genomic_DNA"/>
</dbReference>
<dbReference type="InterPro" id="IPR011032">
    <property type="entry name" value="GroES-like_sf"/>
</dbReference>
<dbReference type="InterPro" id="IPR013154">
    <property type="entry name" value="ADH-like_N"/>
</dbReference>
<dbReference type="SUPFAM" id="SSF51735">
    <property type="entry name" value="NAD(P)-binding Rossmann-fold domains"/>
    <property type="match status" value="1"/>
</dbReference>
<reference evidence="2 3" key="1">
    <citation type="journal article" date="2012" name="J. Bacteriol.">
        <title>Genome Sequence of Radiation-Resistant Modestobacter marinus Strain BC501, a Representative Actinobacterium That Thrives on Calcareous Stone Surfaces.</title>
        <authorList>
            <person name="Normand P."/>
            <person name="Gury J."/>
            <person name="Pujic P."/>
            <person name="Chouaia B."/>
            <person name="Crotti E."/>
            <person name="Brusetti L."/>
            <person name="Daffonchio D."/>
            <person name="Vacherie B."/>
            <person name="Barbe V."/>
            <person name="Medigue C."/>
            <person name="Calteau A."/>
            <person name="Ghodhbane-Gtari F."/>
            <person name="Essoussi I."/>
            <person name="Nouioui I."/>
            <person name="Abbassi-Ghozzi I."/>
            <person name="Gtari M."/>
        </authorList>
    </citation>
    <scope>NUCLEOTIDE SEQUENCE [LARGE SCALE GENOMIC DNA]</scope>
    <source>
        <strain evidence="3">BC 501</strain>
    </source>
</reference>
<keyword evidence="3" id="KW-1185">Reference proteome</keyword>
<dbReference type="CDD" id="cd08273">
    <property type="entry name" value="MDR8"/>
    <property type="match status" value="1"/>
</dbReference>
<dbReference type="Proteomes" id="UP000006461">
    <property type="component" value="Chromosome"/>
</dbReference>
<gene>
    <name evidence="2" type="ordered locus">MODMU_1990</name>
</gene>
<evidence type="ECO:0000259" key="1">
    <source>
        <dbReference type="SMART" id="SM00829"/>
    </source>
</evidence>
<dbReference type="Gene3D" id="3.90.180.10">
    <property type="entry name" value="Medium-chain alcohol dehydrogenases, catalytic domain"/>
    <property type="match status" value="1"/>
</dbReference>
<evidence type="ECO:0000313" key="3">
    <source>
        <dbReference type="Proteomes" id="UP000006461"/>
    </source>
</evidence>
<dbReference type="PANTHER" id="PTHR43677">
    <property type="entry name" value="SHORT-CHAIN DEHYDROGENASE/REDUCTASE"/>
    <property type="match status" value="1"/>
</dbReference>
<dbReference type="PANTHER" id="PTHR43677:SF4">
    <property type="entry name" value="QUINONE OXIDOREDUCTASE-LIKE PROTEIN 2"/>
    <property type="match status" value="1"/>
</dbReference>